<feature type="transmembrane region" description="Helical" evidence="1">
    <location>
        <begin position="194"/>
        <end position="210"/>
    </location>
</feature>
<keyword evidence="3" id="KW-1185">Reference proteome</keyword>
<dbReference type="OrthoDB" id="271600at2"/>
<feature type="transmembrane region" description="Helical" evidence="1">
    <location>
        <begin position="166"/>
        <end position="188"/>
    </location>
</feature>
<feature type="transmembrane region" description="Helical" evidence="1">
    <location>
        <begin position="12"/>
        <end position="33"/>
    </location>
</feature>
<dbReference type="AlphaFoldDB" id="A0A518DPE9"/>
<feature type="transmembrane region" description="Helical" evidence="1">
    <location>
        <begin position="126"/>
        <end position="145"/>
    </location>
</feature>
<evidence type="ECO:0000256" key="1">
    <source>
        <dbReference type="SAM" id="Phobius"/>
    </source>
</evidence>
<reference evidence="2 3" key="1">
    <citation type="submission" date="2019-02" db="EMBL/GenBank/DDBJ databases">
        <title>Deep-cultivation of Planctomycetes and their phenomic and genomic characterization uncovers novel biology.</title>
        <authorList>
            <person name="Wiegand S."/>
            <person name="Jogler M."/>
            <person name="Boedeker C."/>
            <person name="Pinto D."/>
            <person name="Vollmers J."/>
            <person name="Rivas-Marin E."/>
            <person name="Kohn T."/>
            <person name="Peeters S.H."/>
            <person name="Heuer A."/>
            <person name="Rast P."/>
            <person name="Oberbeckmann S."/>
            <person name="Bunk B."/>
            <person name="Jeske O."/>
            <person name="Meyerdierks A."/>
            <person name="Storesund J.E."/>
            <person name="Kallscheuer N."/>
            <person name="Luecker S."/>
            <person name="Lage O.M."/>
            <person name="Pohl T."/>
            <person name="Merkel B.J."/>
            <person name="Hornburger P."/>
            <person name="Mueller R.-W."/>
            <person name="Bruemmer F."/>
            <person name="Labrenz M."/>
            <person name="Spormann A.M."/>
            <person name="Op den Camp H."/>
            <person name="Overmann J."/>
            <person name="Amann R."/>
            <person name="Jetten M.S.M."/>
            <person name="Mascher T."/>
            <person name="Medema M.H."/>
            <person name="Devos D.P."/>
            <person name="Kaster A.-K."/>
            <person name="Ovreas L."/>
            <person name="Rohde M."/>
            <person name="Galperin M.Y."/>
            <person name="Jogler C."/>
        </authorList>
    </citation>
    <scope>NUCLEOTIDE SEQUENCE [LARGE SCALE GENOMIC DNA]</scope>
    <source>
        <strain evidence="2 3">Pla85_3_4</strain>
    </source>
</reference>
<gene>
    <name evidence="2" type="ORF">Pla8534_14850</name>
</gene>
<dbReference type="Gene3D" id="1.20.1740.10">
    <property type="entry name" value="Amino acid/polyamine transporter I"/>
    <property type="match status" value="1"/>
</dbReference>
<keyword evidence="1" id="KW-0472">Membrane</keyword>
<dbReference type="Proteomes" id="UP000317648">
    <property type="component" value="Chromosome"/>
</dbReference>
<protein>
    <submittedName>
        <fullName evidence="2">Uncharacterized protein</fullName>
    </submittedName>
</protein>
<evidence type="ECO:0000313" key="3">
    <source>
        <dbReference type="Proteomes" id="UP000317648"/>
    </source>
</evidence>
<sequence length="240" mass="25625">MLERIEEGTVGLKLAIIVGLLIGLTGFGFERIGVDGPDLIQEGSFHWRSVGVALGLVITVQGFETSRYLGSEYDAETRIRTMKISQWIASGVYLVYITLITVFLSIDEVPNSETGIVGMTRLIAPVLPVLLVVAALAAQFSAAVADTGGCGGLAQEVTHKRLSARTTYLLIGAIGLVVTWTADIYTIISYASRAFAVYYGFQCVVALLFARKTGKGVAVAFFAILATLALLIVVFGRPAE</sequence>
<feature type="transmembrane region" description="Helical" evidence="1">
    <location>
        <begin position="217"/>
        <end position="236"/>
    </location>
</feature>
<feature type="transmembrane region" description="Helical" evidence="1">
    <location>
        <begin position="84"/>
        <end position="106"/>
    </location>
</feature>
<dbReference type="RefSeq" id="WP_145050850.1">
    <property type="nucleotide sequence ID" value="NZ_CP036433.1"/>
</dbReference>
<evidence type="ECO:0000313" key="2">
    <source>
        <dbReference type="EMBL" id="QDU93704.1"/>
    </source>
</evidence>
<accession>A0A518DPE9</accession>
<organism evidence="2 3">
    <name type="scientific">Lignipirellula cremea</name>
    <dbReference type="NCBI Taxonomy" id="2528010"/>
    <lineage>
        <taxon>Bacteria</taxon>
        <taxon>Pseudomonadati</taxon>
        <taxon>Planctomycetota</taxon>
        <taxon>Planctomycetia</taxon>
        <taxon>Pirellulales</taxon>
        <taxon>Pirellulaceae</taxon>
        <taxon>Lignipirellula</taxon>
    </lineage>
</organism>
<keyword evidence="1" id="KW-0812">Transmembrane</keyword>
<proteinExistence type="predicted"/>
<keyword evidence="1" id="KW-1133">Transmembrane helix</keyword>
<dbReference type="EMBL" id="CP036433">
    <property type="protein sequence ID" value="QDU93704.1"/>
    <property type="molecule type" value="Genomic_DNA"/>
</dbReference>
<dbReference type="KEGG" id="lcre:Pla8534_14850"/>
<name>A0A518DPE9_9BACT</name>
<feature type="transmembrane region" description="Helical" evidence="1">
    <location>
        <begin position="45"/>
        <end position="63"/>
    </location>
</feature>